<dbReference type="Pfam" id="PF07993">
    <property type="entry name" value="NAD_binding_4"/>
    <property type="match status" value="1"/>
</dbReference>
<evidence type="ECO:0000313" key="4">
    <source>
        <dbReference type="EMBL" id="AFZ58558.1"/>
    </source>
</evidence>
<dbReference type="InterPro" id="IPR010080">
    <property type="entry name" value="Thioester_reductase-like_dom"/>
</dbReference>
<keyword evidence="5" id="KW-1185">Reference proteome</keyword>
<dbReference type="PANTHER" id="PTHR44845">
    <property type="entry name" value="CARRIER DOMAIN-CONTAINING PROTEIN"/>
    <property type="match status" value="1"/>
</dbReference>
<accession>K9ZH45</accession>
<dbReference type="GO" id="GO:0031177">
    <property type="term" value="F:phosphopantetheine binding"/>
    <property type="evidence" value="ECO:0007669"/>
    <property type="project" value="InterPro"/>
</dbReference>
<evidence type="ECO:0000313" key="5">
    <source>
        <dbReference type="Proteomes" id="UP000010474"/>
    </source>
</evidence>
<dbReference type="Pfam" id="PF00550">
    <property type="entry name" value="PP-binding"/>
    <property type="match status" value="1"/>
</dbReference>
<dbReference type="InterPro" id="IPR013120">
    <property type="entry name" value="FAR_NAD-bd"/>
</dbReference>
<dbReference type="eggNOG" id="COG0236">
    <property type="taxonomic scope" value="Bacteria"/>
</dbReference>
<evidence type="ECO:0000256" key="1">
    <source>
        <dbReference type="ARBA" id="ARBA00022450"/>
    </source>
</evidence>
<reference evidence="5" key="1">
    <citation type="journal article" date="2013" name="Proc. Natl. Acad. Sci. U.S.A.">
        <title>Improving the coverage of the cyanobacterial phylum using diversity-driven genome sequencing.</title>
        <authorList>
            <person name="Shih P.M."/>
            <person name="Wu D."/>
            <person name="Latifi A."/>
            <person name="Axen S.D."/>
            <person name="Fewer D.P."/>
            <person name="Talla E."/>
            <person name="Calteau A."/>
            <person name="Cai F."/>
            <person name="Tandeau de Marsac N."/>
            <person name="Rippka R."/>
            <person name="Herdman M."/>
            <person name="Sivonen K."/>
            <person name="Coursin T."/>
            <person name="Laurent T."/>
            <person name="Goodwin L."/>
            <person name="Nolan M."/>
            <person name="Davenport K.W."/>
            <person name="Han C.S."/>
            <person name="Rubin E.M."/>
            <person name="Eisen J.A."/>
            <person name="Woyke T."/>
            <person name="Gugger M."/>
            <person name="Kerfeld C.A."/>
        </authorList>
    </citation>
    <scope>NUCLEOTIDE SEQUENCE [LARGE SCALE GENOMIC DNA]</scope>
    <source>
        <strain evidence="5">ATCC 27899 / PCC 7122</strain>
    </source>
</reference>
<dbReference type="PROSITE" id="PS50075">
    <property type="entry name" value="CARRIER"/>
    <property type="match status" value="1"/>
</dbReference>
<dbReference type="SMART" id="SM00823">
    <property type="entry name" value="PKS_PP"/>
    <property type="match status" value="1"/>
</dbReference>
<dbReference type="PANTHER" id="PTHR44845:SF6">
    <property type="entry name" value="BETA-ALANINE-ACTIVATING ENZYME"/>
    <property type="match status" value="1"/>
</dbReference>
<keyword evidence="1" id="KW-0596">Phosphopantetheine</keyword>
<proteinExistence type="predicted"/>
<dbReference type="KEGG" id="acy:Anacy_3148"/>
<dbReference type="CDD" id="cd05235">
    <property type="entry name" value="SDR_e1"/>
    <property type="match status" value="1"/>
</dbReference>
<dbReference type="EMBL" id="CP003659">
    <property type="protein sequence ID" value="AFZ58558.1"/>
    <property type="molecule type" value="Genomic_DNA"/>
</dbReference>
<dbReference type="InterPro" id="IPR020806">
    <property type="entry name" value="PKS_PP-bd"/>
</dbReference>
<dbReference type="Proteomes" id="UP000010474">
    <property type="component" value="Chromosome"/>
</dbReference>
<evidence type="ECO:0000259" key="3">
    <source>
        <dbReference type="PROSITE" id="PS50075"/>
    </source>
</evidence>
<dbReference type="RefSeq" id="WP_015215184.1">
    <property type="nucleotide sequence ID" value="NC_019771.1"/>
</dbReference>
<dbReference type="InterPro" id="IPR036291">
    <property type="entry name" value="NAD(P)-bd_dom_sf"/>
</dbReference>
<dbReference type="SUPFAM" id="SSF47336">
    <property type="entry name" value="ACP-like"/>
    <property type="match status" value="1"/>
</dbReference>
<dbReference type="Gene3D" id="3.40.50.720">
    <property type="entry name" value="NAD(P)-binding Rossmann-like Domain"/>
    <property type="match status" value="1"/>
</dbReference>
<name>K9ZH45_ANACC</name>
<dbReference type="InterPro" id="IPR036736">
    <property type="entry name" value="ACP-like_sf"/>
</dbReference>
<keyword evidence="2" id="KW-0597">Phosphoprotein</keyword>
<dbReference type="eggNOG" id="COG3320">
    <property type="taxonomic scope" value="Bacteria"/>
</dbReference>
<protein>
    <submittedName>
        <fullName evidence="4">Thioester reductase domain protein</fullName>
    </submittedName>
</protein>
<dbReference type="InterPro" id="IPR009081">
    <property type="entry name" value="PP-bd_ACP"/>
</dbReference>
<dbReference type="NCBIfam" id="TIGR01746">
    <property type="entry name" value="Thioester-redct"/>
    <property type="match status" value="1"/>
</dbReference>
<evidence type="ECO:0000256" key="2">
    <source>
        <dbReference type="ARBA" id="ARBA00022553"/>
    </source>
</evidence>
<dbReference type="HOGENOM" id="CLU_000022_76_1_3"/>
<dbReference type="OrthoDB" id="9807212at2"/>
<gene>
    <name evidence="4" type="ordered locus">Anacy_3148</name>
</gene>
<dbReference type="PATRIC" id="fig|272123.3.peg.3432"/>
<sequence>MNLKPAYTAEDIQAFMVSNLAEVIGVTPEEVDVKENLENYGLDSAQAMIIISKLEQLLGFKPSPVLLWHYPTIASLSERLAEEVPKQSQVKDSGTGTVTAVNIAPPFLDLAAEAVLDPTIQPSSVSAVSVSNPKNIFLTGGTGYLGAFVIKELLEATQANIYCLVRATDVTEGKSKLEKNLQQYALWDDKHSSRIIPIVGDLAQPLLGIGTEQFQNLAANIDVIYHSAALLNYVYPYSALKAANVLGTQEVLRLACQTKVKPVHYVSSVAVFESTAYAGKVVKEQDDFHDWQGIFLGYSQTKWVAEKLVKIAGDRGLPITIYRPPLISGDSKTGICNTHDFINLMIKGCLQMGYFPDVDYMLDMSPVDYVSKAVVYLSRQEASIGKAFHLQHPQPASLKSLVEWIRTFGFSLQMIPYEQWQAELINNVTSQENPLYTLRPFLLERWSDEQITIPDLYLQARRPIISCQETLEALKGSSIVCPPIDSQLLITYTSYLMQTGFLSLA</sequence>
<dbReference type="SUPFAM" id="SSF51735">
    <property type="entry name" value="NAD(P)-binding Rossmann-fold domains"/>
    <property type="match status" value="1"/>
</dbReference>
<dbReference type="Gene3D" id="1.10.1200.10">
    <property type="entry name" value="ACP-like"/>
    <property type="match status" value="1"/>
</dbReference>
<feature type="domain" description="Carrier" evidence="3">
    <location>
        <begin position="10"/>
        <end position="84"/>
    </location>
</feature>
<dbReference type="STRING" id="272123.Anacy_3148"/>
<organism evidence="4 5">
    <name type="scientific">Anabaena cylindrica (strain ATCC 27899 / PCC 7122)</name>
    <dbReference type="NCBI Taxonomy" id="272123"/>
    <lineage>
        <taxon>Bacteria</taxon>
        <taxon>Bacillati</taxon>
        <taxon>Cyanobacteriota</taxon>
        <taxon>Cyanophyceae</taxon>
        <taxon>Nostocales</taxon>
        <taxon>Nostocaceae</taxon>
        <taxon>Anabaena</taxon>
    </lineage>
</organism>
<dbReference type="AlphaFoldDB" id="K9ZH45"/>